<sequence>MEGLRRDNLVARTMFPRTLAVLVIFFGFVLSGCKANLGEETWYQVESDNFRIVTNGDPAAVKTLAADLERYRAVALQLLDAPQDSQKLTIYAAADRKSYAGLVGEELAEMTNGLFDTTAQGSYALVNLDGRNGKRQLRAREFLFHEYTHFLSYNGNTTHYPYWYSEGFAEFMSTMTFTQNGGYQLGAIPEERAMTLIFASQMPLEKLLRATVSNTTGDEKAQVYASGWMLAHWLIMESGKVEQFKDYVKAYNNGADPVKALETSLGMSLAQIEEKYEAMFEKGSFNLVGGAIPADFREARPVVSKLAPRTAVAEIGHFLVMSGYNLDGLLDLLQYAHLAGVDSPKLTAVQADAETHVGNFERAGQLLASIPARYRDEIWYKNVDAWLGLNRQVNRPGDARSRDELKKVRDQFVFLVNNDSDTASHWYGLAMSMEMLDYPREKYVEMLEQAYLRAPRQVHIAQWLARELYEQQDAEFFAHVAQPLMLELESEEEFEQMKAMLAEMQGQKKSTDKARTTLARKEG</sequence>
<dbReference type="InterPro" id="IPR002169">
    <property type="entry name" value="Peptidase_M9A/M9B"/>
</dbReference>
<gene>
    <name evidence="2" type="ORF">SAMN05216562_1799</name>
</gene>
<proteinExistence type="predicted"/>
<accession>A0A1H3YJ11</accession>
<dbReference type="STRING" id="658218.SAMN05216562_1799"/>
<dbReference type="Proteomes" id="UP000198658">
    <property type="component" value="Unassembled WGS sequence"/>
</dbReference>
<evidence type="ECO:0000313" key="2">
    <source>
        <dbReference type="EMBL" id="SEA11540.1"/>
    </source>
</evidence>
<dbReference type="AlphaFoldDB" id="A0A1H3YJ11"/>
<dbReference type="Pfam" id="PF01752">
    <property type="entry name" value="Peptidase_M9"/>
    <property type="match status" value="1"/>
</dbReference>
<protein>
    <submittedName>
        <fullName evidence="2">Collagenase</fullName>
    </submittedName>
</protein>
<keyword evidence="3" id="KW-1185">Reference proteome</keyword>
<dbReference type="EMBL" id="FNQO01000002">
    <property type="protein sequence ID" value="SEA11540.1"/>
    <property type="molecule type" value="Genomic_DNA"/>
</dbReference>
<feature type="compositionally biased region" description="Basic and acidic residues" evidence="1">
    <location>
        <begin position="509"/>
        <end position="523"/>
    </location>
</feature>
<feature type="region of interest" description="Disordered" evidence="1">
    <location>
        <begin position="503"/>
        <end position="523"/>
    </location>
</feature>
<organism evidence="2 3">
    <name type="scientific">Microbulbifer marinus</name>
    <dbReference type="NCBI Taxonomy" id="658218"/>
    <lineage>
        <taxon>Bacteria</taxon>
        <taxon>Pseudomonadati</taxon>
        <taxon>Pseudomonadota</taxon>
        <taxon>Gammaproteobacteria</taxon>
        <taxon>Cellvibrionales</taxon>
        <taxon>Microbulbiferaceae</taxon>
        <taxon>Microbulbifer</taxon>
    </lineage>
</organism>
<evidence type="ECO:0000256" key="1">
    <source>
        <dbReference type="SAM" id="MobiDB-lite"/>
    </source>
</evidence>
<evidence type="ECO:0000313" key="3">
    <source>
        <dbReference type="Proteomes" id="UP000198658"/>
    </source>
</evidence>
<dbReference type="PROSITE" id="PS51257">
    <property type="entry name" value="PROKAR_LIPOPROTEIN"/>
    <property type="match status" value="1"/>
</dbReference>
<name>A0A1H3YJ11_9GAMM</name>
<reference evidence="3" key="1">
    <citation type="submission" date="2016-10" db="EMBL/GenBank/DDBJ databases">
        <authorList>
            <person name="Varghese N."/>
            <person name="Submissions S."/>
        </authorList>
    </citation>
    <scope>NUCLEOTIDE SEQUENCE [LARGE SCALE GENOMIC DNA]</scope>
    <source>
        <strain evidence="3">CGMCC 1.10657</strain>
    </source>
</reference>